<keyword evidence="2" id="KW-1133">Transmembrane helix</keyword>
<feature type="transmembrane region" description="Helical" evidence="2">
    <location>
        <begin position="158"/>
        <end position="175"/>
    </location>
</feature>
<evidence type="ECO:0000256" key="2">
    <source>
        <dbReference type="SAM" id="Phobius"/>
    </source>
</evidence>
<name>A0A1H6SMH9_9GAMM</name>
<dbReference type="EMBL" id="FNYC01000002">
    <property type="protein sequence ID" value="SEI68136.1"/>
    <property type="molecule type" value="Genomic_DNA"/>
</dbReference>
<reference evidence="3 4" key="1">
    <citation type="submission" date="2016-10" db="EMBL/GenBank/DDBJ databases">
        <authorList>
            <person name="de Groot N.N."/>
        </authorList>
    </citation>
    <scope>NUCLEOTIDE SEQUENCE [LARGE SCALE GENOMIC DNA]</scope>
    <source>
        <strain evidence="3 4">DSM 26515</strain>
    </source>
</reference>
<dbReference type="STRING" id="529704.SAMN02927913_1358"/>
<dbReference type="Proteomes" id="UP000199420">
    <property type="component" value="Unassembled WGS sequence"/>
</dbReference>
<evidence type="ECO:0000313" key="4">
    <source>
        <dbReference type="Proteomes" id="UP000199420"/>
    </source>
</evidence>
<feature type="transmembrane region" description="Helical" evidence="2">
    <location>
        <begin position="74"/>
        <end position="98"/>
    </location>
</feature>
<dbReference type="Pfam" id="PF09948">
    <property type="entry name" value="PpoB2"/>
    <property type="match status" value="1"/>
</dbReference>
<feature type="region of interest" description="Disordered" evidence="1">
    <location>
        <begin position="251"/>
        <end position="273"/>
    </location>
</feature>
<dbReference type="OrthoDB" id="980055at2"/>
<dbReference type="AlphaFoldDB" id="A0A1H6SMH9"/>
<proteinExistence type="predicted"/>
<keyword evidence="2" id="KW-0812">Transmembrane</keyword>
<keyword evidence="4" id="KW-1185">Reference proteome</keyword>
<organism evidence="3 4">
    <name type="scientific">Frateuria terrea</name>
    <dbReference type="NCBI Taxonomy" id="529704"/>
    <lineage>
        <taxon>Bacteria</taxon>
        <taxon>Pseudomonadati</taxon>
        <taxon>Pseudomonadota</taxon>
        <taxon>Gammaproteobacteria</taxon>
        <taxon>Lysobacterales</taxon>
        <taxon>Rhodanobacteraceae</taxon>
        <taxon>Frateuria</taxon>
    </lineage>
</organism>
<dbReference type="InterPro" id="IPR018688">
    <property type="entry name" value="PpoB2-like"/>
</dbReference>
<gene>
    <name evidence="3" type="ORF">SAMN04487997_1443</name>
</gene>
<feature type="transmembrane region" description="Helical" evidence="2">
    <location>
        <begin position="26"/>
        <end position="44"/>
    </location>
</feature>
<protein>
    <submittedName>
        <fullName evidence="3">Predicted metal-binding membrane protein</fullName>
    </submittedName>
</protein>
<evidence type="ECO:0000256" key="1">
    <source>
        <dbReference type="SAM" id="MobiDB-lite"/>
    </source>
</evidence>
<sequence>MAADVQTAAAAEVPPRGDGGQAARRIFFATGALLFAAAAWLTIARSNGMSMAGMPMPGGWTMSMAWMRMPGQNWLAATATFLGMWSPMMVAMMLPSLLPTLWRFHQAVGHAGGMRQAGLVARVAIAYFLVWSALGLVIFPAGAALAAMLMHWPALSRAAPAAATVIVLAAATLQFTPWKARRLASCCGMPKNLAADTASAWRHGLRLGARCVHCCAGLAAAQLSIGVMDLGVMAVVAAIITAERLSLPGKGPARFSTGPHHTSRSRTDQASGS</sequence>
<feature type="transmembrane region" description="Helical" evidence="2">
    <location>
        <begin position="119"/>
        <end position="152"/>
    </location>
</feature>
<keyword evidence="2" id="KW-0472">Membrane</keyword>
<accession>A0A1H6SMH9</accession>
<evidence type="ECO:0000313" key="3">
    <source>
        <dbReference type="EMBL" id="SEI68136.1"/>
    </source>
</evidence>